<dbReference type="CDD" id="cd22954">
    <property type="entry name" value="PLL_lectin"/>
    <property type="match status" value="1"/>
</dbReference>
<dbReference type="Pfam" id="PF00082">
    <property type="entry name" value="Peptidase_S8"/>
    <property type="match status" value="2"/>
</dbReference>
<dbReference type="GO" id="GO:0006508">
    <property type="term" value="P:proteolysis"/>
    <property type="evidence" value="ECO:0007669"/>
    <property type="project" value="UniProtKB-KW"/>
</dbReference>
<evidence type="ECO:0000256" key="4">
    <source>
        <dbReference type="ARBA" id="ARBA00022825"/>
    </source>
</evidence>
<evidence type="ECO:0000256" key="2">
    <source>
        <dbReference type="ARBA" id="ARBA00022670"/>
    </source>
</evidence>
<keyword evidence="4 5" id="KW-0720">Serine protease</keyword>
<dbReference type="PANTHER" id="PTHR43806">
    <property type="entry name" value="PEPTIDASE S8"/>
    <property type="match status" value="1"/>
</dbReference>
<dbReference type="GO" id="GO:0004252">
    <property type="term" value="F:serine-type endopeptidase activity"/>
    <property type="evidence" value="ECO:0007669"/>
    <property type="project" value="UniProtKB-UniRule"/>
</dbReference>
<dbReference type="InterPro" id="IPR000209">
    <property type="entry name" value="Peptidase_S8/S53_dom"/>
</dbReference>
<evidence type="ECO:0000256" key="1">
    <source>
        <dbReference type="ARBA" id="ARBA00011073"/>
    </source>
</evidence>
<keyword evidence="3 5" id="KW-0378">Hydrolase</keyword>
<dbReference type="PATRIC" id="fig|86662.25.peg.5982"/>
<comment type="similarity">
    <text evidence="1 5">Belongs to the peptidase S8 family.</text>
</comment>
<evidence type="ECO:0000259" key="7">
    <source>
        <dbReference type="Pfam" id="PF26607"/>
    </source>
</evidence>
<dbReference type="InterPro" id="IPR023828">
    <property type="entry name" value="Peptidase_S8_Ser-AS"/>
</dbReference>
<dbReference type="SUPFAM" id="SSF52743">
    <property type="entry name" value="Subtilisin-like"/>
    <property type="match status" value="2"/>
</dbReference>
<keyword evidence="2 5" id="KW-0645">Protease</keyword>
<evidence type="ECO:0000259" key="6">
    <source>
        <dbReference type="Pfam" id="PF00082"/>
    </source>
</evidence>
<dbReference type="PROSITE" id="PS00138">
    <property type="entry name" value="SUBTILASE_SER"/>
    <property type="match status" value="2"/>
</dbReference>
<feature type="active site" description="Charge relay system" evidence="5">
    <location>
        <position position="771"/>
    </location>
</feature>
<dbReference type="InterPro" id="IPR058502">
    <property type="entry name" value="PLL-like_beta-prop"/>
</dbReference>
<evidence type="ECO:0000256" key="3">
    <source>
        <dbReference type="ARBA" id="ARBA00022801"/>
    </source>
</evidence>
<feature type="active site" description="Charge relay system" evidence="5">
    <location>
        <position position="184"/>
    </location>
</feature>
<evidence type="ECO:0008006" key="10">
    <source>
        <dbReference type="Google" id="ProtNLM"/>
    </source>
</evidence>
<accession>A0A1E8AY67</accession>
<evidence type="ECO:0000313" key="8">
    <source>
        <dbReference type="EMBL" id="OFD70081.1"/>
    </source>
</evidence>
<feature type="domain" description="Peptidase S8/S53" evidence="6">
    <location>
        <begin position="762"/>
        <end position="1029"/>
    </location>
</feature>
<dbReference type="Pfam" id="PF26607">
    <property type="entry name" value="DUF8189"/>
    <property type="match status" value="1"/>
</dbReference>
<organism evidence="8 9">
    <name type="scientific">Bacillus mycoides</name>
    <dbReference type="NCBI Taxonomy" id="1405"/>
    <lineage>
        <taxon>Bacteria</taxon>
        <taxon>Bacillati</taxon>
        <taxon>Bacillota</taxon>
        <taxon>Bacilli</taxon>
        <taxon>Bacillales</taxon>
        <taxon>Bacillaceae</taxon>
        <taxon>Bacillus</taxon>
        <taxon>Bacillus cereus group</taxon>
    </lineage>
</organism>
<protein>
    <recommendedName>
        <fullName evidence="10">Peptidase S8/S53 domain-containing protein</fullName>
    </recommendedName>
</protein>
<dbReference type="Gene3D" id="3.40.50.200">
    <property type="entry name" value="Peptidase S8/S53 domain"/>
    <property type="match status" value="2"/>
</dbReference>
<name>A0A1E8AY67_BACMY</name>
<dbReference type="PRINTS" id="PR00723">
    <property type="entry name" value="SUBTILISIN"/>
</dbReference>
<feature type="active site" description="Charge relay system" evidence="5">
    <location>
        <position position="981"/>
    </location>
</feature>
<feature type="active site" description="Charge relay system" evidence="5">
    <location>
        <position position="363"/>
    </location>
</feature>
<feature type="domain" description="PLL-like beta propeller" evidence="7">
    <location>
        <begin position="1038"/>
        <end position="1310"/>
    </location>
</feature>
<dbReference type="Gene3D" id="2.120.10.70">
    <property type="entry name" value="Fucose-specific lectin"/>
    <property type="match status" value="1"/>
</dbReference>
<dbReference type="PANTHER" id="PTHR43806:SF11">
    <property type="entry name" value="CEREVISIN-RELATED"/>
    <property type="match status" value="1"/>
</dbReference>
<sequence length="1315" mass="143772">MESDNNRLIPVMVEMRVSHEDDHFFLARDSNPFDLNGFQRDFGFSPIPLPYTQGEGLTMGSIHESGVIIRGKILGEDMDQLRAHEKVLGVYSDPVIKPFVPEIPPQNNSICTTIPKLTGTVSDVVRYLGAHEIWCNGYTGKGVVVGIVDGGIEAVGRAKNGQVNRVIDGFPTENWGQKSSWPFHGNMTASDVLFIAPEVNLYDLRIAEIINEKPEALLSNALAAYHWAIERYRKDGTPQILSNSWGIFDPTDCMDYATNLNHPFNRIVAEAIEEGIVVLFSAGNCGEPCGHSDATCNGNVGGGKDIWGANGHPLVITVGAADLEENIATYSSQGPAALDPHKPDLCAPVHFKGYHPLIESGTSAACPIVSGVVALCKQTNPLLSPKLVKQGLIETAKDLGTRGWDTYAGAGMIQAKKAFDKVTNWNVNKDFDMNDYPKCAQNNTDSFSNMNSNLSLENNSSNENEKEIVRVLVEIRMPKDVNPTFAAESALDRFGFKIDREFAPVNIKPVEHLYMYEAEDKTVIVCGIIEKRMIEEIKSQPNIIDVYLDTSIAPFSNSFTEKSVMTSNSSVRAQCPPFASKPVDTFDKIINRRNKEMTNFNMNDYLGSATMPENNESQQEIVRVLVEIRMSQDTNPSLAISTAESTLDRYGFYIDREFQPVHIQPKDHLMVAMSVNMEKAVLVRGTIKKEKIEEIKSQVDVIDVYLDTPIAPFSNCFATGTVTDTSIMHGSVDCNTETAKGNPLDVAAYLGVDQLWRQGFKGKGIVIGIVDGGIEAMGRTPNGRIPNVIGGFPIDSWGMGAYWDKHGNMTATDALLMAPETQLYDLRIADPNNSIPAMISNAIQAYSWAINQHRLNGTPHILSNSWGLFQKAWDERYATEPNHPFTRMVVEAIKEGILVLFSAGNCGQLCSDFKCQNDIGAGKSIWGANGHPSVMTVGAANIEEKLLGYSSIGPAALEQKKPDFCGIAQFNVNNVIHKGTSAACPIAAGVVGLLKQASPTLTQEQAKQALMKTAKSVGGEGWNTYSGSGIIQAKAAFDQMSKEEGQKWGTVENLGGRIIHVPAAVLTDEKKMDVFAVGFDCALWHKSWNQNSWSDWDKIDGSCLSAPSAVARTADKIDVFVLGPDNAVWHKELGIGVSKEWTSLGGLCQYGVAVSSWCENRLDIFAVGLDSAMWHKYWNGKEWSKWESIGGVCLSAPVAVSRGTNQIDIFVIGLESKLNHISWNGSVWSSWSELGETPLQGVSVASSSANRLEIFAVGKDDIVLQKVCNNSEWSDWIATPFVSVGTPVVSFRENGTAEIFMRSNSSNLLHSSTKV</sequence>
<dbReference type="InterPro" id="IPR050131">
    <property type="entry name" value="Peptidase_S8_subtilisin-like"/>
</dbReference>
<dbReference type="SUPFAM" id="SSF89372">
    <property type="entry name" value="Fucose-specific lectin"/>
    <property type="match status" value="1"/>
</dbReference>
<dbReference type="Proteomes" id="UP000175706">
    <property type="component" value="Unassembled WGS sequence"/>
</dbReference>
<dbReference type="InterPro" id="IPR036852">
    <property type="entry name" value="Peptidase_S8/S53_dom_sf"/>
</dbReference>
<dbReference type="EMBL" id="LXLT01000109">
    <property type="protein sequence ID" value="OFD70081.1"/>
    <property type="molecule type" value="Genomic_DNA"/>
</dbReference>
<proteinExistence type="inferred from homology"/>
<gene>
    <name evidence="8" type="ORF">BWGOE8_57990</name>
</gene>
<comment type="caution">
    <text evidence="8">The sequence shown here is derived from an EMBL/GenBank/DDBJ whole genome shotgun (WGS) entry which is preliminary data.</text>
</comment>
<feature type="domain" description="Peptidase S8/S53" evidence="6">
    <location>
        <begin position="140"/>
        <end position="411"/>
    </location>
</feature>
<evidence type="ECO:0000313" key="9">
    <source>
        <dbReference type="Proteomes" id="UP000175706"/>
    </source>
</evidence>
<dbReference type="PROSITE" id="PS51892">
    <property type="entry name" value="SUBTILASE"/>
    <property type="match status" value="2"/>
</dbReference>
<dbReference type="RefSeq" id="WP_070145970.1">
    <property type="nucleotide sequence ID" value="NZ_LXLT01000109.1"/>
</dbReference>
<feature type="active site" description="Charge relay system" evidence="5">
    <location>
        <position position="806"/>
    </location>
</feature>
<evidence type="ECO:0000256" key="5">
    <source>
        <dbReference type="PROSITE-ProRule" id="PRU01240"/>
    </source>
</evidence>
<dbReference type="InterPro" id="IPR015500">
    <property type="entry name" value="Peptidase_S8_subtilisin-rel"/>
</dbReference>
<feature type="active site" description="Charge relay system" evidence="5">
    <location>
        <position position="149"/>
    </location>
</feature>
<reference evidence="8 9" key="1">
    <citation type="submission" date="2016-05" db="EMBL/GenBank/DDBJ databases">
        <title>Bacillus thuringiensis and Bacillus weihenstephanensis as novel biocontrol agents of wilt causing Verticillium species.</title>
        <authorList>
            <person name="Hollensteiner J."/>
            <person name="Wemheuer F."/>
            <person name="Harting R."/>
            <person name="Kolarzyk A."/>
            <person name="Diaz-Valerio S."/>
            <person name="Poehlein A."/>
            <person name="Brzuszkiewicz E."/>
            <person name="Nesemann K."/>
            <person name="Braus-Stromeyer S."/>
            <person name="Braus G."/>
            <person name="Daniel R."/>
            <person name="Liesegang H."/>
        </authorList>
    </citation>
    <scope>NUCLEOTIDE SEQUENCE [LARGE SCALE GENOMIC DNA]</scope>
    <source>
        <strain evidence="8 9">GOE8</strain>
    </source>
</reference>